<feature type="domain" description="PIN" evidence="9">
    <location>
        <begin position="6"/>
        <end position="115"/>
    </location>
</feature>
<comment type="cofactor">
    <cofactor evidence="1 8">
        <name>Mg(2+)</name>
        <dbReference type="ChEBI" id="CHEBI:18420"/>
    </cofactor>
</comment>
<proteinExistence type="inferred from homology"/>
<keyword evidence="6 8" id="KW-0460">Magnesium</keyword>
<dbReference type="GO" id="GO:0016787">
    <property type="term" value="F:hydrolase activity"/>
    <property type="evidence" value="ECO:0007669"/>
    <property type="project" value="UniProtKB-KW"/>
</dbReference>
<dbReference type="EC" id="3.1.-.-" evidence="8"/>
<evidence type="ECO:0000256" key="5">
    <source>
        <dbReference type="ARBA" id="ARBA00022801"/>
    </source>
</evidence>
<dbReference type="HAMAP" id="MF_00265">
    <property type="entry name" value="VapC_Nob1"/>
    <property type="match status" value="1"/>
</dbReference>
<evidence type="ECO:0000256" key="1">
    <source>
        <dbReference type="ARBA" id="ARBA00001946"/>
    </source>
</evidence>
<feature type="binding site" evidence="8">
    <location>
        <position position="89"/>
    </location>
    <ligand>
        <name>Mg(2+)</name>
        <dbReference type="ChEBI" id="CHEBI:18420"/>
    </ligand>
</feature>
<dbReference type="OrthoDB" id="676982at2"/>
<dbReference type="AlphaFoldDB" id="H1XZJ9"/>
<evidence type="ECO:0000256" key="2">
    <source>
        <dbReference type="ARBA" id="ARBA00022649"/>
    </source>
</evidence>
<dbReference type="PANTHER" id="PTHR33653:SF1">
    <property type="entry name" value="RIBONUCLEASE VAPC2"/>
    <property type="match status" value="1"/>
</dbReference>
<comment type="function">
    <text evidence="8">Toxic component of a toxin-antitoxin (TA) system. An RNase.</text>
</comment>
<dbReference type="Proteomes" id="UP000002774">
    <property type="component" value="Chromosome"/>
</dbReference>
<comment type="similarity">
    <text evidence="7 8">Belongs to the PINc/VapC protein family.</text>
</comment>
<keyword evidence="5 8" id="KW-0378">Hydrolase</keyword>
<dbReference type="CDD" id="cd18738">
    <property type="entry name" value="PIN_VapC4-5_FitB-like"/>
    <property type="match status" value="1"/>
</dbReference>
<evidence type="ECO:0000256" key="8">
    <source>
        <dbReference type="HAMAP-Rule" id="MF_00265"/>
    </source>
</evidence>
<accession>H1XZJ9</accession>
<keyword evidence="8" id="KW-0800">Toxin</keyword>
<evidence type="ECO:0000256" key="4">
    <source>
        <dbReference type="ARBA" id="ARBA00022723"/>
    </source>
</evidence>
<evidence type="ECO:0000256" key="3">
    <source>
        <dbReference type="ARBA" id="ARBA00022722"/>
    </source>
</evidence>
<protein>
    <recommendedName>
        <fullName evidence="8">Ribonuclease VapC</fullName>
        <shortName evidence="8">RNase VapC</shortName>
        <ecNumber evidence="8">3.1.-.-</ecNumber>
    </recommendedName>
    <alternativeName>
        <fullName evidence="8">Toxin VapC</fullName>
    </alternativeName>
</protein>
<dbReference type="Pfam" id="PF01850">
    <property type="entry name" value="PIN"/>
    <property type="match status" value="1"/>
</dbReference>
<keyword evidence="11" id="KW-1185">Reference proteome</keyword>
<dbReference type="InterPro" id="IPR050556">
    <property type="entry name" value="Type_II_TA_system_RNase"/>
</dbReference>
<dbReference type="InterPro" id="IPR022907">
    <property type="entry name" value="VapC_family"/>
</dbReference>
<evidence type="ECO:0000256" key="6">
    <source>
        <dbReference type="ARBA" id="ARBA00022842"/>
    </source>
</evidence>
<feature type="binding site" evidence="8">
    <location>
        <position position="9"/>
    </location>
    <ligand>
        <name>Mg(2+)</name>
        <dbReference type="ChEBI" id="CHEBI:18420"/>
    </ligand>
</feature>
<evidence type="ECO:0000313" key="10">
    <source>
        <dbReference type="EMBL" id="EHQ26643.1"/>
    </source>
</evidence>
<reference evidence="10" key="1">
    <citation type="submission" date="2011-09" db="EMBL/GenBank/DDBJ databases">
        <title>The permanent draft genome of Mucilaginibacter paludis DSM 18603.</title>
        <authorList>
            <consortium name="US DOE Joint Genome Institute (JGI-PGF)"/>
            <person name="Lucas S."/>
            <person name="Han J."/>
            <person name="Lapidus A."/>
            <person name="Bruce D."/>
            <person name="Goodwin L."/>
            <person name="Pitluck S."/>
            <person name="Peters L."/>
            <person name="Kyrpides N."/>
            <person name="Mavromatis K."/>
            <person name="Ivanova N."/>
            <person name="Mikhailova N."/>
            <person name="Held B."/>
            <person name="Detter J.C."/>
            <person name="Tapia R."/>
            <person name="Han C."/>
            <person name="Land M."/>
            <person name="Hauser L."/>
            <person name="Markowitz V."/>
            <person name="Cheng J.-F."/>
            <person name="Hugenholtz P."/>
            <person name="Woyke T."/>
            <person name="Wu D."/>
            <person name="Tindall B."/>
            <person name="Brambilla E."/>
            <person name="Klenk H.-P."/>
            <person name="Eisen J.A."/>
        </authorList>
    </citation>
    <scope>NUCLEOTIDE SEQUENCE [LARGE SCALE GENOMIC DNA]</scope>
    <source>
        <strain evidence="10">DSM 18603</strain>
    </source>
</reference>
<dbReference type="STRING" id="714943.Mucpa_2528"/>
<organism evidence="10 11">
    <name type="scientific">Mucilaginibacter paludis DSM 18603</name>
    <dbReference type="NCBI Taxonomy" id="714943"/>
    <lineage>
        <taxon>Bacteria</taxon>
        <taxon>Pseudomonadati</taxon>
        <taxon>Bacteroidota</taxon>
        <taxon>Sphingobacteriia</taxon>
        <taxon>Sphingobacteriales</taxon>
        <taxon>Sphingobacteriaceae</taxon>
        <taxon>Mucilaginibacter</taxon>
    </lineage>
</organism>
<sequence>MNGNNIVIDTSIIINLFNGNDEIKPLINNRNLFVSVISEIELLSFHSLTIDDRKLLRDFLSECYIVDIEPQIKELTIDIRSKNRIKLPDSVIAATAIYFDLPLLTMDKGFKRIPDLDALILSM</sequence>
<dbReference type="eggNOG" id="COG1487">
    <property type="taxonomic scope" value="Bacteria"/>
</dbReference>
<dbReference type="RefSeq" id="WP_008506767.1">
    <property type="nucleotide sequence ID" value="NZ_CM001403.1"/>
</dbReference>
<dbReference type="SUPFAM" id="SSF88723">
    <property type="entry name" value="PIN domain-like"/>
    <property type="match status" value="1"/>
</dbReference>
<dbReference type="EMBL" id="CM001403">
    <property type="protein sequence ID" value="EHQ26643.1"/>
    <property type="molecule type" value="Genomic_DNA"/>
</dbReference>
<dbReference type="Gene3D" id="3.40.50.1010">
    <property type="entry name" value="5'-nuclease"/>
    <property type="match status" value="1"/>
</dbReference>
<dbReference type="InterPro" id="IPR002716">
    <property type="entry name" value="PIN_dom"/>
</dbReference>
<dbReference type="GO" id="GO:0004540">
    <property type="term" value="F:RNA nuclease activity"/>
    <property type="evidence" value="ECO:0007669"/>
    <property type="project" value="InterPro"/>
</dbReference>
<dbReference type="GO" id="GO:0090729">
    <property type="term" value="F:toxin activity"/>
    <property type="evidence" value="ECO:0007669"/>
    <property type="project" value="UniProtKB-KW"/>
</dbReference>
<keyword evidence="4 8" id="KW-0479">Metal-binding</keyword>
<evidence type="ECO:0000313" key="11">
    <source>
        <dbReference type="Proteomes" id="UP000002774"/>
    </source>
</evidence>
<keyword evidence="2 8" id="KW-1277">Toxin-antitoxin system</keyword>
<dbReference type="GO" id="GO:0000287">
    <property type="term" value="F:magnesium ion binding"/>
    <property type="evidence" value="ECO:0007669"/>
    <property type="project" value="UniProtKB-UniRule"/>
</dbReference>
<keyword evidence="3 8" id="KW-0540">Nuclease</keyword>
<name>H1XZJ9_9SPHI</name>
<gene>
    <name evidence="8" type="primary">vapC</name>
    <name evidence="10" type="ORF">Mucpa_2528</name>
</gene>
<dbReference type="InterPro" id="IPR029060">
    <property type="entry name" value="PIN-like_dom_sf"/>
</dbReference>
<dbReference type="HOGENOM" id="CLU_118482_0_0_10"/>
<evidence type="ECO:0000259" key="9">
    <source>
        <dbReference type="Pfam" id="PF01850"/>
    </source>
</evidence>
<dbReference type="PANTHER" id="PTHR33653">
    <property type="entry name" value="RIBONUCLEASE VAPC2"/>
    <property type="match status" value="1"/>
</dbReference>
<evidence type="ECO:0000256" key="7">
    <source>
        <dbReference type="ARBA" id="ARBA00038093"/>
    </source>
</evidence>